<dbReference type="InParanoid" id="A0A6C2YUS5"/>
<dbReference type="GO" id="GO:0016491">
    <property type="term" value="F:oxidoreductase activity"/>
    <property type="evidence" value="ECO:0007669"/>
    <property type="project" value="InterPro"/>
</dbReference>
<accession>A0A6C2YUS5</accession>
<dbReference type="AlphaFoldDB" id="A0A6C2YUS5"/>
<organism evidence="2">
    <name type="scientific">Tuwongella immobilis</name>
    <dbReference type="NCBI Taxonomy" id="692036"/>
    <lineage>
        <taxon>Bacteria</taxon>
        <taxon>Pseudomonadati</taxon>
        <taxon>Planctomycetota</taxon>
        <taxon>Planctomycetia</taxon>
        <taxon>Gemmatales</taxon>
        <taxon>Gemmataceae</taxon>
        <taxon>Tuwongella</taxon>
    </lineage>
</organism>
<dbReference type="CDD" id="cd00657">
    <property type="entry name" value="Ferritin_like"/>
    <property type="match status" value="1"/>
</dbReference>
<evidence type="ECO:0008006" key="4">
    <source>
        <dbReference type="Google" id="ProtNLM"/>
    </source>
</evidence>
<evidence type="ECO:0000256" key="1">
    <source>
        <dbReference type="SAM" id="MobiDB-lite"/>
    </source>
</evidence>
<dbReference type="SUPFAM" id="SSF47240">
    <property type="entry name" value="Ferritin-like"/>
    <property type="match status" value="1"/>
</dbReference>
<reference evidence="2" key="1">
    <citation type="submission" date="2019-04" db="EMBL/GenBank/DDBJ databases">
        <authorList>
            <consortium name="Science for Life Laboratories"/>
        </authorList>
    </citation>
    <scope>NUCLEOTIDE SEQUENCE</scope>
    <source>
        <strain evidence="2">MBLW1</strain>
    </source>
</reference>
<proteinExistence type="predicted"/>
<protein>
    <recommendedName>
        <fullName evidence="4">Ferritin-like domain-containing protein</fullName>
    </recommendedName>
</protein>
<feature type="region of interest" description="Disordered" evidence="1">
    <location>
        <begin position="253"/>
        <end position="287"/>
    </location>
</feature>
<evidence type="ECO:0000313" key="3">
    <source>
        <dbReference type="Proteomes" id="UP000464378"/>
    </source>
</evidence>
<dbReference type="EMBL" id="LR593887">
    <property type="protein sequence ID" value="VTS08096.1"/>
    <property type="molecule type" value="Genomic_DNA"/>
</dbReference>
<sequence length="287" mass="32259">MAVGQDNLPFVRSSSEWVAYFERNAAELRAIPWEMGAGVTDAELSAISASLRGWQLGETSDGSHLLAAARHYAAAVGDPEFIDAVRLFITEEQRHGGNLGRFLDLAGVERASSDWGDSLFRAIRYAMPRMEIWATPVVMVETHAMVYYNAVRRATQSPVLRAICEQILADEVAHIRFQCERLAILHRRRPWWQRKLTMGLHRLLFAGITVAVWGGHQRALRAGGYDFGRFWRAAWRKMRFAWRAMSPNTYCWQPPQQPPQAPQQSAASSILSPVSVGRGAAAELGRR</sequence>
<keyword evidence="3" id="KW-1185">Reference proteome</keyword>
<dbReference type="Proteomes" id="UP000464378">
    <property type="component" value="Chromosome"/>
</dbReference>
<name>A0A6C2YUS5_9BACT</name>
<gene>
    <name evidence="2" type="ORF">GMBLW1_38230</name>
</gene>
<dbReference type="Gene3D" id="1.10.620.20">
    <property type="entry name" value="Ribonucleotide Reductase, subunit A"/>
    <property type="match status" value="1"/>
</dbReference>
<evidence type="ECO:0000313" key="2">
    <source>
        <dbReference type="EMBL" id="VIP05370.1"/>
    </source>
</evidence>
<dbReference type="EMBL" id="LR586016">
    <property type="protein sequence ID" value="VIP05370.1"/>
    <property type="molecule type" value="Genomic_DNA"/>
</dbReference>
<dbReference type="KEGG" id="tim:GMBLW1_38230"/>
<dbReference type="InterPro" id="IPR009078">
    <property type="entry name" value="Ferritin-like_SF"/>
</dbReference>
<dbReference type="InterPro" id="IPR012348">
    <property type="entry name" value="RNR-like"/>
</dbReference>